<sequence>MLVLILFEPTTTLELNTSAVKTQSAASQQTTFRPTGRRSVSSSGGVINHLVPDSSSLERSHLGSVSLCLSSSVLRGKPLLLLLGLSCHWELHRQIMELKGQRREKD</sequence>
<proteinExistence type="predicted"/>
<organism evidence="2 3">
    <name type="scientific">Pleuronectes platessa</name>
    <name type="common">European plaice</name>
    <dbReference type="NCBI Taxonomy" id="8262"/>
    <lineage>
        <taxon>Eukaryota</taxon>
        <taxon>Metazoa</taxon>
        <taxon>Chordata</taxon>
        <taxon>Craniata</taxon>
        <taxon>Vertebrata</taxon>
        <taxon>Euteleostomi</taxon>
        <taxon>Actinopterygii</taxon>
        <taxon>Neopterygii</taxon>
        <taxon>Teleostei</taxon>
        <taxon>Neoteleostei</taxon>
        <taxon>Acanthomorphata</taxon>
        <taxon>Carangaria</taxon>
        <taxon>Pleuronectiformes</taxon>
        <taxon>Pleuronectoidei</taxon>
        <taxon>Pleuronectidae</taxon>
        <taxon>Pleuronectes</taxon>
    </lineage>
</organism>
<reference evidence="2" key="1">
    <citation type="submission" date="2020-03" db="EMBL/GenBank/DDBJ databases">
        <authorList>
            <person name="Weist P."/>
        </authorList>
    </citation>
    <scope>NUCLEOTIDE SEQUENCE</scope>
</reference>
<keyword evidence="3" id="KW-1185">Reference proteome</keyword>
<evidence type="ECO:0000313" key="3">
    <source>
        <dbReference type="Proteomes" id="UP001153269"/>
    </source>
</evidence>
<dbReference type="EMBL" id="CADEAL010000076">
    <property type="protein sequence ID" value="CAB1413896.1"/>
    <property type="molecule type" value="Genomic_DNA"/>
</dbReference>
<dbReference type="Proteomes" id="UP001153269">
    <property type="component" value="Unassembled WGS sequence"/>
</dbReference>
<gene>
    <name evidence="2" type="ORF">PLEPLA_LOCUS1599</name>
</gene>
<protein>
    <submittedName>
        <fullName evidence="2">Uncharacterized protein</fullName>
    </submittedName>
</protein>
<accession>A0A9N7Y5T4</accession>
<dbReference type="AlphaFoldDB" id="A0A9N7Y5T4"/>
<feature type="region of interest" description="Disordered" evidence="1">
    <location>
        <begin position="26"/>
        <end position="45"/>
    </location>
</feature>
<evidence type="ECO:0000256" key="1">
    <source>
        <dbReference type="SAM" id="MobiDB-lite"/>
    </source>
</evidence>
<evidence type="ECO:0000313" key="2">
    <source>
        <dbReference type="EMBL" id="CAB1413896.1"/>
    </source>
</evidence>
<comment type="caution">
    <text evidence="2">The sequence shown here is derived from an EMBL/GenBank/DDBJ whole genome shotgun (WGS) entry which is preliminary data.</text>
</comment>
<name>A0A9N7Y5T4_PLEPL</name>